<dbReference type="InterPro" id="IPR013249">
    <property type="entry name" value="RNA_pol_sigma70_r4_t2"/>
</dbReference>
<sequence>MADFNTVYSSYYPYLHSVAYHMLGSVSDAEDVVQELFLDVHENLDTIEHVKTYLTRATTNRCLNVLQSARKKREVYPGVWLPEPTSDKDWQQPHQMAEQRESLSYAFMILLEQLEPVERAIIVLREGYDYPYSEIAQLVDKSEANCRKIYSRAKKKLDPNRSRSLTGQAHMTSLVEQFVRAFQSGDSSALIRLLTDTSILVSDGGGKVNTAINPLYGRDRVVAFLMGVSAKRYAHLAYQMAVLNGQPGVVFYEKGTPAALLMLEMEPQNTVFRGLYFVVNPDKVRSCTAEGRFRDELLHE</sequence>
<dbReference type="Pfam" id="PF04542">
    <property type="entry name" value="Sigma70_r2"/>
    <property type="match status" value="1"/>
</dbReference>
<dbReference type="InterPro" id="IPR052704">
    <property type="entry name" value="ECF_Sigma-70_Domain"/>
</dbReference>
<dbReference type="InterPro" id="IPR013324">
    <property type="entry name" value="RNA_pol_sigma_r3/r4-like"/>
</dbReference>
<dbReference type="InterPro" id="IPR036388">
    <property type="entry name" value="WH-like_DNA-bd_sf"/>
</dbReference>
<dbReference type="SUPFAM" id="SSF54427">
    <property type="entry name" value="NTF2-like"/>
    <property type="match status" value="1"/>
</dbReference>
<dbReference type="EMBL" id="JAHZIJ010000009">
    <property type="protein sequence ID" value="MBW7475899.1"/>
    <property type="molecule type" value="Genomic_DNA"/>
</dbReference>
<dbReference type="Proteomes" id="UP000812277">
    <property type="component" value="Unassembled WGS sequence"/>
</dbReference>
<protein>
    <submittedName>
        <fullName evidence="4">RNA polymerase sigma factor SigJ</fullName>
    </submittedName>
</protein>
<dbReference type="CDD" id="cd06171">
    <property type="entry name" value="Sigma70_r4"/>
    <property type="match status" value="1"/>
</dbReference>
<evidence type="ECO:0000313" key="5">
    <source>
        <dbReference type="Proteomes" id="UP000812277"/>
    </source>
</evidence>
<comment type="caution">
    <text evidence="4">The sequence shown here is derived from an EMBL/GenBank/DDBJ whole genome shotgun (WGS) entry which is preliminary data.</text>
</comment>
<dbReference type="InterPro" id="IPR032710">
    <property type="entry name" value="NTF2-like_dom_sf"/>
</dbReference>
<name>A0ABS7D7V8_9BACL</name>
<evidence type="ECO:0000256" key="1">
    <source>
        <dbReference type="ARBA" id="ARBA00011344"/>
    </source>
</evidence>
<dbReference type="RefSeq" id="WP_219873140.1">
    <property type="nucleotide sequence ID" value="NZ_JAHZIJ010000009.1"/>
</dbReference>
<comment type="subunit">
    <text evidence="1">Interacts transiently with the RNA polymerase catalytic core formed by RpoA, RpoB, RpoC and RpoZ (2 alpha, 1 beta, 1 beta' and 1 omega subunit) to form the RNA polymerase holoenzyme that can initiate transcription.</text>
</comment>
<dbReference type="Gene3D" id="1.10.10.10">
    <property type="entry name" value="Winged helix-like DNA-binding domain superfamily/Winged helix DNA-binding domain"/>
    <property type="match status" value="1"/>
</dbReference>
<dbReference type="NCBIfam" id="TIGR02937">
    <property type="entry name" value="sigma70-ECF"/>
    <property type="match status" value="1"/>
</dbReference>
<dbReference type="InterPro" id="IPR014284">
    <property type="entry name" value="RNA_pol_sigma-70_dom"/>
</dbReference>
<dbReference type="SUPFAM" id="SSF88946">
    <property type="entry name" value="Sigma2 domain of RNA polymerase sigma factors"/>
    <property type="match status" value="1"/>
</dbReference>
<dbReference type="InterPro" id="IPR007627">
    <property type="entry name" value="RNA_pol_sigma70_r2"/>
</dbReference>
<evidence type="ECO:0000313" key="4">
    <source>
        <dbReference type="EMBL" id="MBW7475899.1"/>
    </source>
</evidence>
<proteinExistence type="predicted"/>
<dbReference type="NCBIfam" id="NF007214">
    <property type="entry name" value="PRK09636.1"/>
    <property type="match status" value="1"/>
</dbReference>
<reference evidence="4 5" key="1">
    <citation type="submission" date="2021-07" db="EMBL/GenBank/DDBJ databases">
        <title>Paenibacillus radiodurans sp. nov., isolated from the southeastern edge of Tengger Desert.</title>
        <authorList>
            <person name="Zhang G."/>
        </authorList>
    </citation>
    <scope>NUCLEOTIDE SEQUENCE [LARGE SCALE GENOMIC DNA]</scope>
    <source>
        <strain evidence="4 5">DT7-4</strain>
    </source>
</reference>
<dbReference type="PANTHER" id="PTHR30173">
    <property type="entry name" value="SIGMA 19 FACTOR"/>
    <property type="match status" value="1"/>
</dbReference>
<evidence type="ECO:0000259" key="2">
    <source>
        <dbReference type="Pfam" id="PF04542"/>
    </source>
</evidence>
<dbReference type="Pfam" id="PF08281">
    <property type="entry name" value="Sigma70_r4_2"/>
    <property type="match status" value="1"/>
</dbReference>
<gene>
    <name evidence="4" type="primary">sigJ</name>
    <name evidence="4" type="ORF">K0T92_14230</name>
</gene>
<feature type="domain" description="RNA polymerase sigma-70 region 2" evidence="2">
    <location>
        <begin position="8"/>
        <end position="70"/>
    </location>
</feature>
<accession>A0ABS7D7V8</accession>
<dbReference type="SUPFAM" id="SSF88659">
    <property type="entry name" value="Sigma3 and sigma4 domains of RNA polymerase sigma factors"/>
    <property type="match status" value="1"/>
</dbReference>
<organism evidence="4 5">
    <name type="scientific">Paenibacillus oenotherae</name>
    <dbReference type="NCBI Taxonomy" id="1435645"/>
    <lineage>
        <taxon>Bacteria</taxon>
        <taxon>Bacillati</taxon>
        <taxon>Bacillota</taxon>
        <taxon>Bacilli</taxon>
        <taxon>Bacillales</taxon>
        <taxon>Paenibacillaceae</taxon>
        <taxon>Paenibacillus</taxon>
    </lineage>
</organism>
<dbReference type="PANTHER" id="PTHR30173:SF36">
    <property type="entry name" value="ECF RNA POLYMERASE SIGMA FACTOR SIGJ"/>
    <property type="match status" value="1"/>
</dbReference>
<dbReference type="Gene3D" id="1.10.1740.10">
    <property type="match status" value="1"/>
</dbReference>
<feature type="domain" description="RNA polymerase sigma factor 70 region 4 type 2" evidence="3">
    <location>
        <begin position="110"/>
        <end position="157"/>
    </location>
</feature>
<evidence type="ECO:0000259" key="3">
    <source>
        <dbReference type="Pfam" id="PF08281"/>
    </source>
</evidence>
<keyword evidence="5" id="KW-1185">Reference proteome</keyword>
<dbReference type="InterPro" id="IPR013325">
    <property type="entry name" value="RNA_pol_sigma_r2"/>
</dbReference>